<name>A0A7D9MB31_PARCT</name>
<evidence type="ECO:0000313" key="1">
    <source>
        <dbReference type="EMBL" id="CAB4044643.1"/>
    </source>
</evidence>
<feature type="non-terminal residue" evidence="1">
    <location>
        <position position="1"/>
    </location>
</feature>
<gene>
    <name evidence="1" type="ORF">PACLA_8A013417</name>
</gene>
<organism evidence="1 2">
    <name type="scientific">Paramuricea clavata</name>
    <name type="common">Red gorgonian</name>
    <name type="synonym">Violescent sea-whip</name>
    <dbReference type="NCBI Taxonomy" id="317549"/>
    <lineage>
        <taxon>Eukaryota</taxon>
        <taxon>Metazoa</taxon>
        <taxon>Cnidaria</taxon>
        <taxon>Anthozoa</taxon>
        <taxon>Octocorallia</taxon>
        <taxon>Malacalcyonacea</taxon>
        <taxon>Plexauridae</taxon>
        <taxon>Paramuricea</taxon>
    </lineage>
</organism>
<dbReference type="Proteomes" id="UP001152795">
    <property type="component" value="Unassembled WGS sequence"/>
</dbReference>
<protein>
    <submittedName>
        <fullName evidence="1">Uncharacterized protein</fullName>
    </submittedName>
</protein>
<keyword evidence="2" id="KW-1185">Reference proteome</keyword>
<proteinExistence type="predicted"/>
<dbReference type="AlphaFoldDB" id="A0A7D9MB31"/>
<sequence>NLYSNCSDFLIYVTHLIQNRAKQSENKLDVLNEMVRSKDFIILVYHSALILDDLADSDVRCRCGWPRPGSHQTSFQYEELMIDIIKHFKADNDTEALKELLKISYNHG</sequence>
<comment type="caution">
    <text evidence="1">The sequence shown here is derived from an EMBL/GenBank/DDBJ whole genome shotgun (WGS) entry which is preliminary data.</text>
</comment>
<dbReference type="EMBL" id="CACRXK020035664">
    <property type="protein sequence ID" value="CAB4044643.1"/>
    <property type="molecule type" value="Genomic_DNA"/>
</dbReference>
<evidence type="ECO:0000313" key="2">
    <source>
        <dbReference type="Proteomes" id="UP001152795"/>
    </source>
</evidence>
<accession>A0A7D9MB31</accession>
<reference evidence="1" key="1">
    <citation type="submission" date="2020-04" db="EMBL/GenBank/DDBJ databases">
        <authorList>
            <person name="Alioto T."/>
            <person name="Alioto T."/>
            <person name="Gomez Garrido J."/>
        </authorList>
    </citation>
    <scope>NUCLEOTIDE SEQUENCE</scope>
    <source>
        <strain evidence="1">A484AB</strain>
    </source>
</reference>